<name>A0A0C9V5F2_SPHS4</name>
<feature type="coiled-coil region" evidence="1">
    <location>
        <begin position="272"/>
        <end position="306"/>
    </location>
</feature>
<dbReference type="OrthoDB" id="3053346at2759"/>
<dbReference type="AlphaFoldDB" id="A0A0C9V5F2"/>
<dbReference type="Proteomes" id="UP000054279">
    <property type="component" value="Unassembled WGS sequence"/>
</dbReference>
<dbReference type="EMBL" id="KN837132">
    <property type="protein sequence ID" value="KIJ42139.1"/>
    <property type="molecule type" value="Genomic_DNA"/>
</dbReference>
<reference evidence="2 3" key="1">
    <citation type="submission" date="2014-06" db="EMBL/GenBank/DDBJ databases">
        <title>Evolutionary Origins and Diversification of the Mycorrhizal Mutualists.</title>
        <authorList>
            <consortium name="DOE Joint Genome Institute"/>
            <consortium name="Mycorrhizal Genomics Consortium"/>
            <person name="Kohler A."/>
            <person name="Kuo A."/>
            <person name="Nagy L.G."/>
            <person name="Floudas D."/>
            <person name="Copeland A."/>
            <person name="Barry K.W."/>
            <person name="Cichocki N."/>
            <person name="Veneault-Fourrey C."/>
            <person name="LaButti K."/>
            <person name="Lindquist E.A."/>
            <person name="Lipzen A."/>
            <person name="Lundell T."/>
            <person name="Morin E."/>
            <person name="Murat C."/>
            <person name="Riley R."/>
            <person name="Ohm R."/>
            <person name="Sun H."/>
            <person name="Tunlid A."/>
            <person name="Henrissat B."/>
            <person name="Grigoriev I.V."/>
            <person name="Hibbett D.S."/>
            <person name="Martin F."/>
        </authorList>
    </citation>
    <scope>NUCLEOTIDE SEQUENCE [LARGE SCALE GENOMIC DNA]</scope>
    <source>
        <strain evidence="2 3">SS14</strain>
    </source>
</reference>
<evidence type="ECO:0000313" key="3">
    <source>
        <dbReference type="Proteomes" id="UP000054279"/>
    </source>
</evidence>
<keyword evidence="1" id="KW-0175">Coiled coil</keyword>
<gene>
    <name evidence="2" type="ORF">M422DRAFT_254833</name>
</gene>
<sequence length="420" mass="47659">MSSSLPELEPFTLPDHSSIDMDAFVNRYPQGRFILFRLNPFPLLELYEDEEAIKDAKKFRSKIYLGCVSMFPGLTLFGTYQLALSLHPVTTSPPKSSPLPGLTETSFIPVFPRTHPLNREAITPSQPLPFSDCLLFPCIRAINFMHGLDHGDDPTGCSISTGQLGTIVKTIRDDIRERRHLQTQQSSPQNPTPVVETVDDTPEFLRKYKQDGEELLEMFRTDDLNDHDEEPEDPLLDEERFLLCRLENLEWIPPATIEVWHDLSTFKEIGQIEDLLAESAALNKILKDLRQRTRNRLEEISKIKDERMEWIDAVNNVMQPNDGDTASIITIPADAAIQSELKGSIKESSSEGTISSTRGFGKRLLSYIRLRSRPSLPQTIKADETMSDEKAPTKKKKSHFTNVLNVIRKCFVCGHPVEKL</sequence>
<accession>A0A0C9V5F2</accession>
<dbReference type="HOGENOM" id="CLU_654116_0_0_1"/>
<keyword evidence="3" id="KW-1185">Reference proteome</keyword>
<protein>
    <submittedName>
        <fullName evidence="2">Uncharacterized protein</fullName>
    </submittedName>
</protein>
<evidence type="ECO:0000313" key="2">
    <source>
        <dbReference type="EMBL" id="KIJ42139.1"/>
    </source>
</evidence>
<evidence type="ECO:0000256" key="1">
    <source>
        <dbReference type="SAM" id="Coils"/>
    </source>
</evidence>
<proteinExistence type="predicted"/>
<organism evidence="2 3">
    <name type="scientific">Sphaerobolus stellatus (strain SS14)</name>
    <dbReference type="NCBI Taxonomy" id="990650"/>
    <lineage>
        <taxon>Eukaryota</taxon>
        <taxon>Fungi</taxon>
        <taxon>Dikarya</taxon>
        <taxon>Basidiomycota</taxon>
        <taxon>Agaricomycotina</taxon>
        <taxon>Agaricomycetes</taxon>
        <taxon>Phallomycetidae</taxon>
        <taxon>Geastrales</taxon>
        <taxon>Sphaerobolaceae</taxon>
        <taxon>Sphaerobolus</taxon>
    </lineage>
</organism>